<evidence type="ECO:0000313" key="3">
    <source>
        <dbReference type="Proteomes" id="UP001215280"/>
    </source>
</evidence>
<feature type="non-terminal residue" evidence="2">
    <location>
        <position position="1"/>
    </location>
</feature>
<proteinExistence type="predicted"/>
<dbReference type="Proteomes" id="UP001215280">
    <property type="component" value="Unassembled WGS sequence"/>
</dbReference>
<organism evidence="2 3">
    <name type="scientific">Mycena maculata</name>
    <dbReference type="NCBI Taxonomy" id="230809"/>
    <lineage>
        <taxon>Eukaryota</taxon>
        <taxon>Fungi</taxon>
        <taxon>Dikarya</taxon>
        <taxon>Basidiomycota</taxon>
        <taxon>Agaricomycotina</taxon>
        <taxon>Agaricomycetes</taxon>
        <taxon>Agaricomycetidae</taxon>
        <taxon>Agaricales</taxon>
        <taxon>Marasmiineae</taxon>
        <taxon>Mycenaceae</taxon>
        <taxon>Mycena</taxon>
    </lineage>
</organism>
<evidence type="ECO:0000259" key="1">
    <source>
        <dbReference type="Pfam" id="PF20231"/>
    </source>
</evidence>
<protein>
    <recommendedName>
        <fullName evidence="1">DUF6589 domain-containing protein</fullName>
    </recommendedName>
</protein>
<dbReference type="Pfam" id="PF20231">
    <property type="entry name" value="DUF6589"/>
    <property type="match status" value="1"/>
</dbReference>
<reference evidence="2" key="1">
    <citation type="submission" date="2023-03" db="EMBL/GenBank/DDBJ databases">
        <title>Massive genome expansion in bonnet fungi (Mycena s.s.) driven by repeated elements and novel gene families across ecological guilds.</title>
        <authorList>
            <consortium name="Lawrence Berkeley National Laboratory"/>
            <person name="Harder C.B."/>
            <person name="Miyauchi S."/>
            <person name="Viragh M."/>
            <person name="Kuo A."/>
            <person name="Thoen E."/>
            <person name="Andreopoulos B."/>
            <person name="Lu D."/>
            <person name="Skrede I."/>
            <person name="Drula E."/>
            <person name="Henrissat B."/>
            <person name="Morin E."/>
            <person name="Kohler A."/>
            <person name="Barry K."/>
            <person name="LaButti K."/>
            <person name="Morin E."/>
            <person name="Salamov A."/>
            <person name="Lipzen A."/>
            <person name="Mereny Z."/>
            <person name="Hegedus B."/>
            <person name="Baldrian P."/>
            <person name="Stursova M."/>
            <person name="Weitz H."/>
            <person name="Taylor A."/>
            <person name="Grigoriev I.V."/>
            <person name="Nagy L.G."/>
            <person name="Martin F."/>
            <person name="Kauserud H."/>
        </authorList>
    </citation>
    <scope>NUCLEOTIDE SEQUENCE</scope>
    <source>
        <strain evidence="2">CBHHK188m</strain>
    </source>
</reference>
<dbReference type="AlphaFoldDB" id="A0AAD7JNZ3"/>
<comment type="caution">
    <text evidence="2">The sequence shown here is derived from an EMBL/GenBank/DDBJ whole genome shotgun (WGS) entry which is preliminary data.</text>
</comment>
<name>A0AAD7JNZ3_9AGAR</name>
<dbReference type="InterPro" id="IPR046496">
    <property type="entry name" value="DUF6589"/>
</dbReference>
<feature type="domain" description="DUF6589" evidence="1">
    <location>
        <begin position="3"/>
        <end position="116"/>
    </location>
</feature>
<accession>A0AAD7JNZ3</accession>
<dbReference type="EMBL" id="JARJLG010000032">
    <property type="protein sequence ID" value="KAJ7766470.1"/>
    <property type="molecule type" value="Genomic_DNA"/>
</dbReference>
<sequence length="175" mass="20530">VHTEDPDFSGDRSFANEILFLQDMGWWIIAAHAVPNSEMGHIWEIMKIWIFCFSGSSNCNDANYLLESYCLHHYESSKEFSDAMFNNYLVNLEGKKFTECDFSQEGFNKWLEEMLLRMHKEDELHLFQPGRTMKHITVNYLGCGYECLEDGHMDHFIEQSTAYSDIMIDVLQQSQ</sequence>
<keyword evidence="3" id="KW-1185">Reference proteome</keyword>
<gene>
    <name evidence="2" type="ORF">DFH07DRAFT_710367</name>
</gene>
<feature type="non-terminal residue" evidence="2">
    <location>
        <position position="175"/>
    </location>
</feature>
<evidence type="ECO:0000313" key="2">
    <source>
        <dbReference type="EMBL" id="KAJ7766470.1"/>
    </source>
</evidence>